<dbReference type="InterPro" id="IPR036397">
    <property type="entry name" value="RNaseH_sf"/>
</dbReference>
<dbReference type="NCBIfam" id="NF006615">
    <property type="entry name" value="PRK09182.1"/>
    <property type="match status" value="1"/>
</dbReference>
<proteinExistence type="predicted"/>
<reference evidence="2" key="1">
    <citation type="submission" date="2020-05" db="EMBL/GenBank/DDBJ databases">
        <authorList>
            <person name="Chiriac C."/>
            <person name="Salcher M."/>
            <person name="Ghai R."/>
            <person name="Kavagutti S V."/>
        </authorList>
    </citation>
    <scope>NUCLEOTIDE SEQUENCE</scope>
</reference>
<dbReference type="SUPFAM" id="SSF53098">
    <property type="entry name" value="Ribonuclease H-like"/>
    <property type="match status" value="1"/>
</dbReference>
<evidence type="ECO:0000313" key="2">
    <source>
        <dbReference type="EMBL" id="CAB4941122.1"/>
    </source>
</evidence>
<dbReference type="Pfam" id="PF00929">
    <property type="entry name" value="RNase_T"/>
    <property type="match status" value="1"/>
</dbReference>
<dbReference type="AlphaFoldDB" id="A0A6J7JFT6"/>
<dbReference type="GO" id="GO:0005829">
    <property type="term" value="C:cytosol"/>
    <property type="evidence" value="ECO:0007669"/>
    <property type="project" value="TreeGrafter"/>
</dbReference>
<evidence type="ECO:0000259" key="1">
    <source>
        <dbReference type="SMART" id="SM00479"/>
    </source>
</evidence>
<dbReference type="GO" id="GO:0008408">
    <property type="term" value="F:3'-5' exonuclease activity"/>
    <property type="evidence" value="ECO:0007669"/>
    <property type="project" value="TreeGrafter"/>
</dbReference>
<organism evidence="2">
    <name type="scientific">freshwater metagenome</name>
    <dbReference type="NCBI Taxonomy" id="449393"/>
    <lineage>
        <taxon>unclassified sequences</taxon>
        <taxon>metagenomes</taxon>
        <taxon>ecological metagenomes</taxon>
    </lineage>
</organism>
<dbReference type="EMBL" id="CAFBMK010000246">
    <property type="protein sequence ID" value="CAB4941122.1"/>
    <property type="molecule type" value="Genomic_DNA"/>
</dbReference>
<dbReference type="InterPro" id="IPR012337">
    <property type="entry name" value="RNaseH-like_sf"/>
</dbReference>
<accession>A0A6J7JFT6</accession>
<sequence>MSAPASDRIPVLVDPESAAAALENHSDYRVARRIGPMDRRRGTVGGPGELTIAVVDVETTGLDARRDAIIELAIQRVRIDEAGHIVETSRPRSWLEDPGVPIPAKVSVITGLSDADVKGRCISDGEAFGMLTDADLVLAHNARFDRGFIDRRLRLPPMPWICSLEGLDWGSHGFEARTLSSLLLRCGLFFDAHRAAGDVNALLHLLDHRLACGTTVMKELLVAGARPTWRVEVPNAPMPARAALKDRRYRWDGDRRCWWREVSGEEMELERAWVASDIYAGAREARISRITWCERYSSELMD</sequence>
<dbReference type="GO" id="GO:0045004">
    <property type="term" value="P:DNA replication proofreading"/>
    <property type="evidence" value="ECO:0007669"/>
    <property type="project" value="TreeGrafter"/>
</dbReference>
<dbReference type="Gene3D" id="3.30.420.10">
    <property type="entry name" value="Ribonuclease H-like superfamily/Ribonuclease H"/>
    <property type="match status" value="1"/>
</dbReference>
<name>A0A6J7JFT6_9ZZZZ</name>
<dbReference type="PANTHER" id="PTHR30231">
    <property type="entry name" value="DNA POLYMERASE III SUBUNIT EPSILON"/>
    <property type="match status" value="1"/>
</dbReference>
<feature type="domain" description="Exonuclease" evidence="1">
    <location>
        <begin position="51"/>
        <end position="215"/>
    </location>
</feature>
<dbReference type="CDD" id="cd06127">
    <property type="entry name" value="DEDDh"/>
    <property type="match status" value="1"/>
</dbReference>
<dbReference type="GO" id="GO:0003676">
    <property type="term" value="F:nucleic acid binding"/>
    <property type="evidence" value="ECO:0007669"/>
    <property type="project" value="InterPro"/>
</dbReference>
<protein>
    <submittedName>
        <fullName evidence="2">Unannotated protein</fullName>
    </submittedName>
</protein>
<gene>
    <name evidence="2" type="ORF">UFOPK3564_02957</name>
</gene>
<dbReference type="InterPro" id="IPR013520">
    <property type="entry name" value="Ribonucl_H"/>
</dbReference>
<dbReference type="PANTHER" id="PTHR30231:SF37">
    <property type="entry name" value="EXODEOXYRIBONUCLEASE 10"/>
    <property type="match status" value="1"/>
</dbReference>
<dbReference type="SMART" id="SM00479">
    <property type="entry name" value="EXOIII"/>
    <property type="match status" value="1"/>
</dbReference>